<reference evidence="10 11" key="1">
    <citation type="submission" date="2021-06" db="EMBL/GenBank/DDBJ databases">
        <authorList>
            <person name="Sun Q."/>
            <person name="Li D."/>
        </authorList>
    </citation>
    <scope>NUCLEOTIDE SEQUENCE [LARGE SCALE GENOMIC DNA]</scope>
    <source>
        <strain evidence="10 11">MSJ-1</strain>
    </source>
</reference>
<evidence type="ECO:0000256" key="1">
    <source>
        <dbReference type="ARBA" id="ARBA00004651"/>
    </source>
</evidence>
<feature type="transmembrane region" description="Helical" evidence="8">
    <location>
        <begin position="183"/>
        <end position="208"/>
    </location>
</feature>
<sequence length="277" mass="31328">MKKMSFVYFIWALVFILFPLILILAYAFNANQSLMDFSFTLDNFSRFMEPLYLKILWVSILLAGASTILCLLIGYPVSYIISRMPEKVRNNLILIFIIPMWMNFLLRTYAWLTLLGNNGLINKFIGLFGIGPWDLMYNSKAIMIGMVYNFLPFMVLPIYTILLKMDQKLIEAAKDLGANNFKVFISVIFPLSLPGIYTGITMVFIPAISTFVVPNLLGGNNFYLIGNLIEKQFTFTGDWGFGSAISIVLIIIMLLILVIPKIFKRTVKSSSIGGGLV</sequence>
<feature type="transmembrane region" description="Helical" evidence="8">
    <location>
        <begin position="92"/>
        <end position="112"/>
    </location>
</feature>
<evidence type="ECO:0000259" key="9">
    <source>
        <dbReference type="PROSITE" id="PS50928"/>
    </source>
</evidence>
<organism evidence="10 11">
    <name type="scientific">Peptoniphilus ovalis</name>
    <dbReference type="NCBI Taxonomy" id="2841503"/>
    <lineage>
        <taxon>Bacteria</taxon>
        <taxon>Bacillati</taxon>
        <taxon>Bacillota</taxon>
        <taxon>Tissierellia</taxon>
        <taxon>Tissierellales</taxon>
        <taxon>Peptoniphilaceae</taxon>
        <taxon>Peptoniphilus</taxon>
    </lineage>
</organism>
<keyword evidence="3 8" id="KW-0813">Transport</keyword>
<keyword evidence="7 8" id="KW-0472">Membrane</keyword>
<dbReference type="InterPro" id="IPR000515">
    <property type="entry name" value="MetI-like"/>
</dbReference>
<keyword evidence="5 8" id="KW-0812">Transmembrane</keyword>
<protein>
    <submittedName>
        <fullName evidence="10">ABC transporter permease</fullName>
    </submittedName>
</protein>
<dbReference type="Pfam" id="PF00528">
    <property type="entry name" value="BPD_transp_1"/>
    <property type="match status" value="1"/>
</dbReference>
<proteinExistence type="inferred from homology"/>
<dbReference type="PANTHER" id="PTHR42929:SF1">
    <property type="entry name" value="INNER MEMBRANE ABC TRANSPORTER PERMEASE PROTEIN YDCU-RELATED"/>
    <property type="match status" value="1"/>
</dbReference>
<feature type="transmembrane region" description="Helical" evidence="8">
    <location>
        <begin position="7"/>
        <end position="28"/>
    </location>
</feature>
<dbReference type="PROSITE" id="PS50928">
    <property type="entry name" value="ABC_TM1"/>
    <property type="match status" value="1"/>
</dbReference>
<name>A0ABS6FHI0_9FIRM</name>
<accession>A0ABS6FHI0</accession>
<comment type="subcellular location">
    <subcellularLocation>
        <location evidence="1 8">Cell membrane</location>
        <topology evidence="1 8">Multi-pass membrane protein</topology>
    </subcellularLocation>
</comment>
<evidence type="ECO:0000256" key="4">
    <source>
        <dbReference type="ARBA" id="ARBA00022475"/>
    </source>
</evidence>
<gene>
    <name evidence="10" type="ORF">KQI68_06335</name>
</gene>
<evidence type="ECO:0000256" key="3">
    <source>
        <dbReference type="ARBA" id="ARBA00022448"/>
    </source>
</evidence>
<dbReference type="Proteomes" id="UP000783742">
    <property type="component" value="Unassembled WGS sequence"/>
</dbReference>
<evidence type="ECO:0000256" key="6">
    <source>
        <dbReference type="ARBA" id="ARBA00022989"/>
    </source>
</evidence>
<dbReference type="PANTHER" id="PTHR42929">
    <property type="entry name" value="INNER MEMBRANE ABC TRANSPORTER PERMEASE PROTEIN YDCU-RELATED-RELATED"/>
    <property type="match status" value="1"/>
</dbReference>
<keyword evidence="11" id="KW-1185">Reference proteome</keyword>
<comment type="caution">
    <text evidence="10">The sequence shown here is derived from an EMBL/GenBank/DDBJ whole genome shotgun (WGS) entry which is preliminary data.</text>
</comment>
<keyword evidence="6 8" id="KW-1133">Transmembrane helix</keyword>
<dbReference type="RefSeq" id="WP_216549287.1">
    <property type="nucleotide sequence ID" value="NZ_JAHLQO010000004.1"/>
</dbReference>
<feature type="transmembrane region" description="Helical" evidence="8">
    <location>
        <begin position="141"/>
        <end position="162"/>
    </location>
</feature>
<feature type="transmembrane region" description="Helical" evidence="8">
    <location>
        <begin position="239"/>
        <end position="259"/>
    </location>
</feature>
<evidence type="ECO:0000313" key="10">
    <source>
        <dbReference type="EMBL" id="MBU5669454.1"/>
    </source>
</evidence>
<dbReference type="EMBL" id="JAHLQO010000004">
    <property type="protein sequence ID" value="MBU5669454.1"/>
    <property type="molecule type" value="Genomic_DNA"/>
</dbReference>
<feature type="domain" description="ABC transmembrane type-1" evidence="9">
    <location>
        <begin position="56"/>
        <end position="260"/>
    </location>
</feature>
<comment type="similarity">
    <text evidence="2">Belongs to the binding-protein-dependent transport system permease family. CysTW subfamily.</text>
</comment>
<keyword evidence="4" id="KW-1003">Cell membrane</keyword>
<evidence type="ECO:0000256" key="8">
    <source>
        <dbReference type="RuleBase" id="RU363032"/>
    </source>
</evidence>
<dbReference type="CDD" id="cd06261">
    <property type="entry name" value="TM_PBP2"/>
    <property type="match status" value="1"/>
</dbReference>
<evidence type="ECO:0000256" key="5">
    <source>
        <dbReference type="ARBA" id="ARBA00022692"/>
    </source>
</evidence>
<evidence type="ECO:0000313" key="11">
    <source>
        <dbReference type="Proteomes" id="UP000783742"/>
    </source>
</evidence>
<evidence type="ECO:0000256" key="2">
    <source>
        <dbReference type="ARBA" id="ARBA00007069"/>
    </source>
</evidence>
<feature type="transmembrane region" description="Helical" evidence="8">
    <location>
        <begin position="55"/>
        <end position="80"/>
    </location>
</feature>
<evidence type="ECO:0000256" key="7">
    <source>
        <dbReference type="ARBA" id="ARBA00023136"/>
    </source>
</evidence>